<comment type="subcellular location">
    <subcellularLocation>
        <location evidence="6">Cytoplasm</location>
    </subcellularLocation>
</comment>
<keyword evidence="3 6" id="KW-0489">Methyltransferase</keyword>
<evidence type="ECO:0000256" key="1">
    <source>
        <dbReference type="ARBA" id="ARBA00022490"/>
    </source>
</evidence>
<dbReference type="PANTHER" id="PTHR46111:SF1">
    <property type="entry name" value="RIBOSOMAL RNA SMALL SUBUNIT METHYLTRANSFERASE I"/>
    <property type="match status" value="1"/>
</dbReference>
<protein>
    <recommendedName>
        <fullName evidence="6">Ribosomal RNA small subunit methyltransferase I</fullName>
        <ecNumber evidence="6">2.1.1.198</ecNumber>
    </recommendedName>
    <alternativeName>
        <fullName evidence="6">16S rRNA 2'-O-ribose C1402 methyltransferase</fullName>
    </alternativeName>
    <alternativeName>
        <fullName evidence="6">rRNA (cytidine-2'-O-)-methyltransferase RsmI</fullName>
    </alternativeName>
</protein>
<keyword evidence="5 6" id="KW-0949">S-adenosyl-L-methionine</keyword>
<comment type="similarity">
    <text evidence="6">Belongs to the methyltransferase superfamily. RsmI family.</text>
</comment>
<dbReference type="InterPro" id="IPR035996">
    <property type="entry name" value="4pyrrol_Methylase_sf"/>
</dbReference>
<keyword evidence="2 6" id="KW-0698">rRNA processing</keyword>
<evidence type="ECO:0000259" key="7">
    <source>
        <dbReference type="Pfam" id="PF00590"/>
    </source>
</evidence>
<dbReference type="HAMAP" id="MF_01877">
    <property type="entry name" value="16SrRNA_methyltr_I"/>
    <property type="match status" value="1"/>
</dbReference>
<evidence type="ECO:0000313" key="10">
    <source>
        <dbReference type="Proteomes" id="UP000242498"/>
    </source>
</evidence>
<dbReference type="PANTHER" id="PTHR46111">
    <property type="entry name" value="RIBOSOMAL RNA SMALL SUBUNIT METHYLTRANSFERASE I"/>
    <property type="match status" value="1"/>
</dbReference>
<evidence type="ECO:0000256" key="4">
    <source>
        <dbReference type="ARBA" id="ARBA00022679"/>
    </source>
</evidence>
<dbReference type="InterPro" id="IPR014776">
    <property type="entry name" value="4pyrrole_Mease_sub2"/>
</dbReference>
<keyword evidence="1 6" id="KW-0963">Cytoplasm</keyword>
<dbReference type="AlphaFoldDB" id="A0A285BXG7"/>
<dbReference type="PIRSF" id="PIRSF005917">
    <property type="entry name" value="MTase_YraL"/>
    <property type="match status" value="1"/>
</dbReference>
<accession>A0A285BXG7</accession>
<evidence type="ECO:0000256" key="5">
    <source>
        <dbReference type="ARBA" id="ARBA00022691"/>
    </source>
</evidence>
<organism evidence="9 10">
    <name type="scientific">Nitrosomonas ureae</name>
    <dbReference type="NCBI Taxonomy" id="44577"/>
    <lineage>
        <taxon>Bacteria</taxon>
        <taxon>Pseudomonadati</taxon>
        <taxon>Pseudomonadota</taxon>
        <taxon>Betaproteobacteria</taxon>
        <taxon>Nitrosomonadales</taxon>
        <taxon>Nitrosomonadaceae</taxon>
        <taxon>Nitrosomonas</taxon>
    </lineage>
</organism>
<dbReference type="Pfam" id="PF23016">
    <property type="entry name" value="RsmI_C"/>
    <property type="match status" value="1"/>
</dbReference>
<name>A0A285BXG7_9PROT</name>
<evidence type="ECO:0000313" key="9">
    <source>
        <dbReference type="EMBL" id="SNX59616.1"/>
    </source>
</evidence>
<dbReference type="SUPFAM" id="SSF53790">
    <property type="entry name" value="Tetrapyrrole methylase"/>
    <property type="match status" value="1"/>
</dbReference>
<dbReference type="NCBIfam" id="TIGR00096">
    <property type="entry name" value="16S rRNA (cytidine(1402)-2'-O)-methyltransferase"/>
    <property type="match status" value="1"/>
</dbReference>
<dbReference type="EC" id="2.1.1.198" evidence="6"/>
<proteinExistence type="inferred from homology"/>
<dbReference type="InterPro" id="IPR014777">
    <property type="entry name" value="4pyrrole_Mease_sub1"/>
</dbReference>
<dbReference type="Proteomes" id="UP000242498">
    <property type="component" value="Chromosome I"/>
</dbReference>
<dbReference type="InterPro" id="IPR053910">
    <property type="entry name" value="RsmI_HTH"/>
</dbReference>
<dbReference type="EMBL" id="LT907782">
    <property type="protein sequence ID" value="SNX59616.1"/>
    <property type="molecule type" value="Genomic_DNA"/>
</dbReference>
<comment type="function">
    <text evidence="6">Catalyzes the 2'-O-methylation of the ribose of cytidine 1402 (C1402) in 16S rRNA.</text>
</comment>
<evidence type="ECO:0000256" key="3">
    <source>
        <dbReference type="ARBA" id="ARBA00022603"/>
    </source>
</evidence>
<dbReference type="CDD" id="cd11648">
    <property type="entry name" value="RsmI"/>
    <property type="match status" value="1"/>
</dbReference>
<keyword evidence="4 6" id="KW-0808">Transferase</keyword>
<dbReference type="Gene3D" id="3.30.950.10">
    <property type="entry name" value="Methyltransferase, Cobalt-precorrin-4 Transmethylase, Domain 2"/>
    <property type="match status" value="1"/>
</dbReference>
<gene>
    <name evidence="6" type="primary">rsmI</name>
    <name evidence="9" type="ORF">SAMN06296273_1058</name>
</gene>
<feature type="domain" description="Tetrapyrrole methylase" evidence="7">
    <location>
        <begin position="6"/>
        <end position="206"/>
    </location>
</feature>
<evidence type="ECO:0000259" key="8">
    <source>
        <dbReference type="Pfam" id="PF23016"/>
    </source>
</evidence>
<dbReference type="Gene3D" id="3.40.1010.10">
    <property type="entry name" value="Cobalt-precorrin-4 Transmethylase, Domain 1"/>
    <property type="match status" value="1"/>
</dbReference>
<dbReference type="InterPro" id="IPR000878">
    <property type="entry name" value="4pyrrol_Mease"/>
</dbReference>
<dbReference type="Pfam" id="PF00590">
    <property type="entry name" value="TP_methylase"/>
    <property type="match status" value="1"/>
</dbReference>
<feature type="domain" description="RsmI HTH" evidence="8">
    <location>
        <begin position="235"/>
        <end position="279"/>
    </location>
</feature>
<dbReference type="OrthoDB" id="9809084at2"/>
<reference evidence="9 10" key="1">
    <citation type="submission" date="2017-08" db="EMBL/GenBank/DDBJ databases">
        <authorList>
            <person name="de Groot N.N."/>
        </authorList>
    </citation>
    <scope>NUCLEOTIDE SEQUENCE [LARGE SCALE GENOMIC DNA]</scope>
    <source>
        <strain evidence="9 10">Nm15</strain>
    </source>
</reference>
<evidence type="ECO:0000256" key="6">
    <source>
        <dbReference type="HAMAP-Rule" id="MF_01877"/>
    </source>
</evidence>
<dbReference type="GO" id="GO:0005737">
    <property type="term" value="C:cytoplasm"/>
    <property type="evidence" value="ECO:0007669"/>
    <property type="project" value="UniProtKB-SubCell"/>
</dbReference>
<sequence length="285" mass="31209">MPSKSTLYVVATPIGNLNDISLRALDILTKVDVVAAEHIQVSGHLFAAHAISSKLISLHQHNEAVVSNKILALLNSGKSVALITDAGTPGISDPGAILVQYVRAQGYSIIPIPGANAAICALSASGITNPHFLFYGFLPAKTGLRKRALIELKPQLCTLIFYEAPHRILECIIDMLDVFGPQRELTVARELTKLFETIHRGTLYEIHSWLQEDINQQKGEFVLLLSGAEPTDKSEISEQAERTLKCLLIELPLKQSVKLAAEITGESKNSLYQLALKLKNVRYPE</sequence>
<dbReference type="FunFam" id="3.30.950.10:FF:000002">
    <property type="entry name" value="Ribosomal RNA small subunit methyltransferase I"/>
    <property type="match status" value="1"/>
</dbReference>
<dbReference type="GO" id="GO:0070677">
    <property type="term" value="F:rRNA (cytosine-2'-O-)-methyltransferase activity"/>
    <property type="evidence" value="ECO:0007669"/>
    <property type="project" value="UniProtKB-UniRule"/>
</dbReference>
<dbReference type="RefSeq" id="WP_096292350.1">
    <property type="nucleotide sequence ID" value="NZ_LT907782.1"/>
</dbReference>
<comment type="catalytic activity">
    <reaction evidence="6">
        <text>cytidine(1402) in 16S rRNA + S-adenosyl-L-methionine = 2'-O-methylcytidine(1402) in 16S rRNA + S-adenosyl-L-homocysteine + H(+)</text>
        <dbReference type="Rhea" id="RHEA:42924"/>
        <dbReference type="Rhea" id="RHEA-COMP:10285"/>
        <dbReference type="Rhea" id="RHEA-COMP:10286"/>
        <dbReference type="ChEBI" id="CHEBI:15378"/>
        <dbReference type="ChEBI" id="CHEBI:57856"/>
        <dbReference type="ChEBI" id="CHEBI:59789"/>
        <dbReference type="ChEBI" id="CHEBI:74495"/>
        <dbReference type="ChEBI" id="CHEBI:82748"/>
        <dbReference type="EC" id="2.1.1.198"/>
    </reaction>
</comment>
<evidence type="ECO:0000256" key="2">
    <source>
        <dbReference type="ARBA" id="ARBA00022552"/>
    </source>
</evidence>
<dbReference type="InterPro" id="IPR008189">
    <property type="entry name" value="rRNA_ssu_MeTfrase_I"/>
</dbReference>